<dbReference type="PANTHER" id="PTHR23314">
    <property type="entry name" value="SPERM-ASSOCIATED ANTIGEN 6 ARMADILLO REPEAT-CONTAINING"/>
    <property type="match status" value="1"/>
</dbReference>
<dbReference type="SUPFAM" id="SSF48371">
    <property type="entry name" value="ARM repeat"/>
    <property type="match status" value="1"/>
</dbReference>
<dbReference type="Gene3D" id="1.25.10.10">
    <property type="entry name" value="Leucine-rich Repeat Variant"/>
    <property type="match status" value="2"/>
</dbReference>
<name>A0A1Y1HZM1_KLENI</name>
<dbReference type="Pfam" id="PF00514">
    <property type="entry name" value="Arm"/>
    <property type="match status" value="2"/>
</dbReference>
<proteinExistence type="predicted"/>
<dbReference type="FunFam" id="1.25.10.10:FF:000196">
    <property type="entry name" value="Sperm associated antigen 6"/>
    <property type="match status" value="1"/>
</dbReference>
<dbReference type="EMBL" id="DF237125">
    <property type="protein sequence ID" value="GAQ84104.1"/>
    <property type="molecule type" value="Genomic_DNA"/>
</dbReference>
<dbReference type="STRING" id="105231.A0A1Y1HZM1"/>
<evidence type="ECO:0000313" key="1">
    <source>
        <dbReference type="EMBL" id="GAQ84104.1"/>
    </source>
</evidence>
<dbReference type="InterPro" id="IPR011989">
    <property type="entry name" value="ARM-like"/>
</dbReference>
<protein>
    <submittedName>
        <fullName evidence="1">Karyopherin alpha</fullName>
    </submittedName>
</protein>
<dbReference type="AlphaFoldDB" id="A0A1Y1HZM1"/>
<dbReference type="SMART" id="SM00185">
    <property type="entry name" value="ARM"/>
    <property type="match status" value="9"/>
</dbReference>
<dbReference type="GO" id="GO:0015630">
    <property type="term" value="C:microtubule cytoskeleton"/>
    <property type="evidence" value="ECO:0000318"/>
    <property type="project" value="GO_Central"/>
</dbReference>
<dbReference type="InterPro" id="IPR000225">
    <property type="entry name" value="Armadillo"/>
</dbReference>
<keyword evidence="2" id="KW-1185">Reference proteome</keyword>
<gene>
    <name evidence="1" type="ORF">KFL_001760130</name>
</gene>
<dbReference type="Proteomes" id="UP000054558">
    <property type="component" value="Unassembled WGS sequence"/>
</dbReference>
<accession>A0A1Y1HZM1</accession>
<reference evidence="1 2" key="1">
    <citation type="journal article" date="2014" name="Nat. Commun.">
        <title>Klebsormidium flaccidum genome reveals primary factors for plant terrestrial adaptation.</title>
        <authorList>
            <person name="Hori K."/>
            <person name="Maruyama F."/>
            <person name="Fujisawa T."/>
            <person name="Togashi T."/>
            <person name="Yamamoto N."/>
            <person name="Seo M."/>
            <person name="Sato S."/>
            <person name="Yamada T."/>
            <person name="Mori H."/>
            <person name="Tajima N."/>
            <person name="Moriyama T."/>
            <person name="Ikeuchi M."/>
            <person name="Watanabe M."/>
            <person name="Wada H."/>
            <person name="Kobayashi K."/>
            <person name="Saito M."/>
            <person name="Masuda T."/>
            <person name="Sasaki-Sekimoto Y."/>
            <person name="Mashiguchi K."/>
            <person name="Awai K."/>
            <person name="Shimojima M."/>
            <person name="Masuda S."/>
            <person name="Iwai M."/>
            <person name="Nobusawa T."/>
            <person name="Narise T."/>
            <person name="Kondo S."/>
            <person name="Saito H."/>
            <person name="Sato R."/>
            <person name="Murakawa M."/>
            <person name="Ihara Y."/>
            <person name="Oshima-Yamada Y."/>
            <person name="Ohtaka K."/>
            <person name="Satoh M."/>
            <person name="Sonobe K."/>
            <person name="Ishii M."/>
            <person name="Ohtani R."/>
            <person name="Kanamori-Sato M."/>
            <person name="Honoki R."/>
            <person name="Miyazaki D."/>
            <person name="Mochizuki H."/>
            <person name="Umetsu J."/>
            <person name="Higashi K."/>
            <person name="Shibata D."/>
            <person name="Kamiya Y."/>
            <person name="Sato N."/>
            <person name="Nakamura Y."/>
            <person name="Tabata S."/>
            <person name="Ida S."/>
            <person name="Kurokawa K."/>
            <person name="Ohta H."/>
        </authorList>
    </citation>
    <scope>NUCLEOTIDE SEQUENCE [LARGE SCALE GENOMIC DNA]</scope>
    <source>
        <strain evidence="1 2">NIES-2285</strain>
    </source>
</reference>
<dbReference type="OMA" id="CECIEQS"/>
<sequence>MATARAVLQVFEEYQKARIKFVQTVAELAAKPQNIEALEAAGLLALLRPLLLDSVPSIQQSAALALGRLANTNDDLAEAVVNNDILPQLVYSLTDQNRFYKKAAAFVLRAVAKHSAPLAQAVVDSGALDALVACLEEFDPGVKEAAAWALGYIARHNAELAQAVVDAGAVPLLVLCIQEPELSLKRVAASSLADVSKHSPEMAQAVVDAGAVPYVAALIINPDGKLKRQICACLAQIAKHSVDLAEVVVEADIFPKILTALKDVDLVVRKHAATAVREVAKHSPELAQLIVSCGGVGALVDYTASAEGNQRLPGIMALGYIAAFSETLALGVIASKGVPPLVAGLAADSEDHIRAASAWSLGQVGRHSPDHAKALADAGALGALVEGFAAAGGSEDLTTKCKRALKQIIERLTYLPALDSLLLDPHIPEGVVKYVLHQVSKVLPNDPDGRTRFVTSGGFAKVQQLQAPSGSKVKDYVDAINSLYPEEIVRYYSPGYSQQLLEKLQNMS</sequence>
<dbReference type="PANTHER" id="PTHR23314:SF0">
    <property type="entry name" value="SPERM-ASSOCIATED ANTIGEN 6"/>
    <property type="match status" value="1"/>
</dbReference>
<evidence type="ECO:0000313" key="2">
    <source>
        <dbReference type="Proteomes" id="UP000054558"/>
    </source>
</evidence>
<dbReference type="InterPro" id="IPR016024">
    <property type="entry name" value="ARM-type_fold"/>
</dbReference>
<dbReference type="GO" id="GO:0003341">
    <property type="term" value="P:cilium movement"/>
    <property type="evidence" value="ECO:0000318"/>
    <property type="project" value="GO_Central"/>
</dbReference>
<organism evidence="1 2">
    <name type="scientific">Klebsormidium nitens</name>
    <name type="common">Green alga</name>
    <name type="synonym">Ulothrix nitens</name>
    <dbReference type="NCBI Taxonomy" id="105231"/>
    <lineage>
        <taxon>Eukaryota</taxon>
        <taxon>Viridiplantae</taxon>
        <taxon>Streptophyta</taxon>
        <taxon>Klebsormidiophyceae</taxon>
        <taxon>Klebsormidiales</taxon>
        <taxon>Klebsormidiaceae</taxon>
        <taxon>Klebsormidium</taxon>
    </lineage>
</organism>
<dbReference type="OrthoDB" id="522946at2759"/>
<dbReference type="GO" id="GO:0008017">
    <property type="term" value="F:microtubule binding"/>
    <property type="evidence" value="ECO:0000318"/>
    <property type="project" value="GO_Central"/>
</dbReference>